<evidence type="ECO:0000313" key="11">
    <source>
        <dbReference type="Proteomes" id="UP000215316"/>
    </source>
</evidence>
<dbReference type="InterPro" id="IPR005829">
    <property type="entry name" value="Sugar_transporter_CS"/>
</dbReference>
<name>A0A225CJQ1_9MICO</name>
<feature type="transmembrane region" description="Helical" evidence="8">
    <location>
        <begin position="189"/>
        <end position="209"/>
    </location>
</feature>
<evidence type="ECO:0000259" key="9">
    <source>
        <dbReference type="PROSITE" id="PS50850"/>
    </source>
</evidence>
<evidence type="ECO:0000313" key="10">
    <source>
        <dbReference type="EMBL" id="OQJ61972.1"/>
    </source>
</evidence>
<evidence type="ECO:0000256" key="1">
    <source>
        <dbReference type="ARBA" id="ARBA00004651"/>
    </source>
</evidence>
<feature type="compositionally biased region" description="Low complexity" evidence="7">
    <location>
        <begin position="32"/>
        <end position="52"/>
    </location>
</feature>
<keyword evidence="5 8" id="KW-1133">Transmembrane helix</keyword>
<dbReference type="AlphaFoldDB" id="A0A225CJQ1"/>
<evidence type="ECO:0000256" key="5">
    <source>
        <dbReference type="ARBA" id="ARBA00022989"/>
    </source>
</evidence>
<feature type="transmembrane region" description="Helical" evidence="8">
    <location>
        <begin position="100"/>
        <end position="118"/>
    </location>
</feature>
<dbReference type="SUPFAM" id="SSF103473">
    <property type="entry name" value="MFS general substrate transporter"/>
    <property type="match status" value="1"/>
</dbReference>
<feature type="transmembrane region" description="Helical" evidence="8">
    <location>
        <begin position="130"/>
        <end position="148"/>
    </location>
</feature>
<protein>
    <submittedName>
        <fullName evidence="10">MFS transporter</fullName>
    </submittedName>
</protein>
<dbReference type="RefSeq" id="WP_094126369.1">
    <property type="nucleotide sequence ID" value="NZ_CP040788.1"/>
</dbReference>
<dbReference type="PROSITE" id="PS00216">
    <property type="entry name" value="SUGAR_TRANSPORT_1"/>
    <property type="match status" value="1"/>
</dbReference>
<dbReference type="NCBIfam" id="TIGR00711">
    <property type="entry name" value="efflux_EmrB"/>
    <property type="match status" value="1"/>
</dbReference>
<feature type="transmembrane region" description="Helical" evidence="8">
    <location>
        <begin position="454"/>
        <end position="472"/>
    </location>
</feature>
<keyword evidence="4 8" id="KW-0812">Transmembrane</keyword>
<gene>
    <name evidence="10" type="ORF">B5P24_02475</name>
</gene>
<evidence type="ECO:0000256" key="6">
    <source>
        <dbReference type="ARBA" id="ARBA00023136"/>
    </source>
</evidence>
<evidence type="ECO:0000256" key="7">
    <source>
        <dbReference type="SAM" id="MobiDB-lite"/>
    </source>
</evidence>
<dbReference type="InterPro" id="IPR036259">
    <property type="entry name" value="MFS_trans_sf"/>
</dbReference>
<dbReference type="GO" id="GO:0005886">
    <property type="term" value="C:plasma membrane"/>
    <property type="evidence" value="ECO:0007669"/>
    <property type="project" value="UniProtKB-SubCell"/>
</dbReference>
<feature type="transmembrane region" description="Helical" evidence="8">
    <location>
        <begin position="377"/>
        <end position="398"/>
    </location>
</feature>
<dbReference type="Proteomes" id="UP000215316">
    <property type="component" value="Unassembled WGS sequence"/>
</dbReference>
<dbReference type="InterPro" id="IPR020846">
    <property type="entry name" value="MFS_dom"/>
</dbReference>
<dbReference type="PANTHER" id="PTHR42718">
    <property type="entry name" value="MAJOR FACILITATOR SUPERFAMILY MULTIDRUG TRANSPORTER MFSC"/>
    <property type="match status" value="1"/>
</dbReference>
<comment type="subcellular location">
    <subcellularLocation>
        <location evidence="1">Cell membrane</location>
        <topology evidence="1">Multi-pass membrane protein</topology>
    </subcellularLocation>
</comment>
<comment type="caution">
    <text evidence="10">The sequence shown here is derived from an EMBL/GenBank/DDBJ whole genome shotgun (WGS) entry which is preliminary data.</text>
</comment>
<feature type="transmembrane region" description="Helical" evidence="8">
    <location>
        <begin position="249"/>
        <end position="268"/>
    </location>
</feature>
<evidence type="ECO:0000256" key="8">
    <source>
        <dbReference type="SAM" id="Phobius"/>
    </source>
</evidence>
<feature type="transmembrane region" description="Helical" evidence="8">
    <location>
        <begin position="154"/>
        <end position="177"/>
    </location>
</feature>
<dbReference type="InterPro" id="IPR011701">
    <property type="entry name" value="MFS"/>
</dbReference>
<feature type="transmembrane region" description="Helical" evidence="8">
    <location>
        <begin position="318"/>
        <end position="337"/>
    </location>
</feature>
<feature type="transmembrane region" description="Helical" evidence="8">
    <location>
        <begin position="280"/>
        <end position="297"/>
    </location>
</feature>
<dbReference type="CDD" id="cd17321">
    <property type="entry name" value="MFS_MMR_MDR_like"/>
    <property type="match status" value="1"/>
</dbReference>
<dbReference type="PANTHER" id="PTHR42718:SF46">
    <property type="entry name" value="BLR6921 PROTEIN"/>
    <property type="match status" value="1"/>
</dbReference>
<dbReference type="Gene3D" id="1.20.1250.20">
    <property type="entry name" value="MFS general substrate transporter like domains"/>
    <property type="match status" value="1"/>
</dbReference>
<feature type="transmembrane region" description="Helical" evidence="8">
    <location>
        <begin position="343"/>
        <end position="365"/>
    </location>
</feature>
<dbReference type="InterPro" id="IPR004638">
    <property type="entry name" value="EmrB-like"/>
</dbReference>
<keyword evidence="3" id="KW-1003">Cell membrane</keyword>
<dbReference type="Gene3D" id="1.20.1720.10">
    <property type="entry name" value="Multidrug resistance protein D"/>
    <property type="match status" value="1"/>
</dbReference>
<dbReference type="PROSITE" id="PS50850">
    <property type="entry name" value="MFS"/>
    <property type="match status" value="1"/>
</dbReference>
<dbReference type="OrthoDB" id="4080117at2"/>
<organism evidence="10 11">
    <name type="scientific">Clavibacter tessellarius</name>
    <dbReference type="NCBI Taxonomy" id="31965"/>
    <lineage>
        <taxon>Bacteria</taxon>
        <taxon>Bacillati</taxon>
        <taxon>Actinomycetota</taxon>
        <taxon>Actinomycetes</taxon>
        <taxon>Micrococcales</taxon>
        <taxon>Microbacteriaceae</taxon>
        <taxon>Clavibacter</taxon>
    </lineage>
</organism>
<feature type="transmembrane region" description="Helical" evidence="8">
    <location>
        <begin position="410"/>
        <end position="433"/>
    </location>
</feature>
<feature type="transmembrane region" description="Helical" evidence="8">
    <location>
        <begin position="61"/>
        <end position="88"/>
    </location>
</feature>
<keyword evidence="6 8" id="KW-0472">Membrane</keyword>
<dbReference type="GO" id="GO:0022857">
    <property type="term" value="F:transmembrane transporter activity"/>
    <property type="evidence" value="ECO:0007669"/>
    <property type="project" value="InterPro"/>
</dbReference>
<keyword evidence="11" id="KW-1185">Reference proteome</keyword>
<feature type="domain" description="Major facilitator superfamily (MFS) profile" evidence="9">
    <location>
        <begin position="63"/>
        <end position="516"/>
    </location>
</feature>
<accession>A0A225CJQ1</accession>
<evidence type="ECO:0000256" key="3">
    <source>
        <dbReference type="ARBA" id="ARBA00022475"/>
    </source>
</evidence>
<dbReference type="Pfam" id="PF07690">
    <property type="entry name" value="MFS_1"/>
    <property type="match status" value="1"/>
</dbReference>
<feature type="region of interest" description="Disordered" evidence="7">
    <location>
        <begin position="1"/>
        <end position="52"/>
    </location>
</feature>
<keyword evidence="2" id="KW-0813">Transport</keyword>
<dbReference type="EMBL" id="MZMQ01000001">
    <property type="protein sequence ID" value="OQJ61972.1"/>
    <property type="molecule type" value="Genomic_DNA"/>
</dbReference>
<evidence type="ECO:0000256" key="2">
    <source>
        <dbReference type="ARBA" id="ARBA00022448"/>
    </source>
</evidence>
<feature type="transmembrane region" description="Helical" evidence="8">
    <location>
        <begin position="492"/>
        <end position="512"/>
    </location>
</feature>
<proteinExistence type="predicted"/>
<reference evidence="10" key="1">
    <citation type="submission" date="2017-08" db="EMBL/GenBank/DDBJ databases">
        <title>Genomes of multiple Clavibacter strains from different subspecies.</title>
        <authorList>
            <person name="Yuan X.-K."/>
            <person name="Li X.-S."/>
            <person name="Nie J."/>
            <person name="De Boer S.H."/>
        </authorList>
    </citation>
    <scope>NUCLEOTIDE SEQUENCE [LARGE SCALE GENOMIC DNA]</scope>
    <source>
        <strain evidence="10">ATCC 33566</strain>
    </source>
</reference>
<sequence length="531" mass="54823">MDRPRPPGRRTILQEHQISHARTPEDAPPTTSPAAPAGPAGSAAEPAGPATPAAPSARSKWILLAVVALAQLMVVLDGTIVNIALPAAQRDLGMTDADRTWVVTVYALAFGSLLLLGGRVADYWGRKRSFLLGMVGFAAASALGGFAVSSEMLLIARGLQGVFAALLAPAALALLSVTFPSGPDRVKAFAVYGTIAGSGAAVGLLLGGVLTEYLSWHWCLLVNVPIAIVAIIAGIPLVQESRADGDRSYDVPGALLVTVGLASIVYGFSRAENGWGQPDTIGFLALGVGIMVAFVWWESRARNPLLPLRVVADRTRGGAYLTSVMVGAALLGGLLYLTLHFQIVLGMSPLISGLASLPMAATIMLTAPQVARLLPKVGPRILMTVGPLIAAAGLLWFSRVTVDGAYVVQVLPGQILLGIGLACVFVPMQNVALSGIEPRDAGVAGAALTGTQQIGGSIGTAVFTALFASAVTAATTDGVQNPLQQQVDGYHVVFLAAAIGVACAAIISWSMVRVPIERFREGASTEAVSMH</sequence>
<feature type="transmembrane region" description="Helical" evidence="8">
    <location>
        <begin position="215"/>
        <end position="237"/>
    </location>
</feature>
<evidence type="ECO:0000256" key="4">
    <source>
        <dbReference type="ARBA" id="ARBA00022692"/>
    </source>
</evidence>